<accession>A0A2S6AKV5</accession>
<comment type="caution">
    <text evidence="1">The sequence shown here is derived from an EMBL/GenBank/DDBJ whole genome shotgun (WGS) entry which is preliminary data.</text>
</comment>
<dbReference type="AlphaFoldDB" id="A0A2S6AKV5"/>
<evidence type="ECO:0000313" key="1">
    <source>
        <dbReference type="EMBL" id="PPJ35857.1"/>
    </source>
</evidence>
<proteinExistence type="predicted"/>
<protein>
    <submittedName>
        <fullName evidence="1">Uncharacterized protein</fullName>
    </submittedName>
</protein>
<name>A0A2S6AKV5_9NOCA</name>
<evidence type="ECO:0000313" key="2">
    <source>
        <dbReference type="Proteomes" id="UP000239874"/>
    </source>
</evidence>
<sequence>MPWLRIVGFNRSPERDYAFVADYRRMAASWSGCPIELDFHYSTHHVALALTKPAVITAIDSHGGWIDGDRPAIGGGGRWLPLDDVPSINARGVIFGACSSATHDFWSDHVQRLLDGKGFLGGTGSVKADDTRVLVQHLLKLYEAPGEPRCAEHAQLLLDRTFDAAKLSHSRAWADRWGHRPR</sequence>
<organism evidence="1 2">
    <name type="scientific">Nocardia nova</name>
    <dbReference type="NCBI Taxonomy" id="37330"/>
    <lineage>
        <taxon>Bacteria</taxon>
        <taxon>Bacillati</taxon>
        <taxon>Actinomycetota</taxon>
        <taxon>Actinomycetes</taxon>
        <taxon>Mycobacteriales</taxon>
        <taxon>Nocardiaceae</taxon>
        <taxon>Nocardia</taxon>
    </lineage>
</organism>
<dbReference type="EMBL" id="PSZC01000018">
    <property type="protein sequence ID" value="PPJ35857.1"/>
    <property type="molecule type" value="Genomic_DNA"/>
</dbReference>
<dbReference type="Proteomes" id="UP000239874">
    <property type="component" value="Unassembled WGS sequence"/>
</dbReference>
<gene>
    <name evidence="1" type="ORF">C5E45_23935</name>
</gene>
<reference evidence="1 2" key="1">
    <citation type="submission" date="2018-02" db="EMBL/GenBank/DDBJ databases">
        <title>8 Nocardia nova and 1 Nocardia cyriacigeorgica strain used for evolution to TMP-SMX.</title>
        <authorList>
            <person name="Mehta H."/>
            <person name="Weng J."/>
            <person name="Shamoo Y."/>
        </authorList>
    </citation>
    <scope>NUCLEOTIDE SEQUENCE [LARGE SCALE GENOMIC DNA]</scope>
    <source>
        <strain evidence="1 2">MDA3139</strain>
    </source>
</reference>